<accession>A0A2K9PTZ3</accession>
<reference evidence="11 12" key="1">
    <citation type="submission" date="2018-01" db="EMBL/GenBank/DDBJ databases">
        <title>Complete genome sequence of Flavivirga eckloniae ECD14 isolated from seaweed Ecklonia cava.</title>
        <authorList>
            <person name="Lee J.H."/>
            <person name="Baik K.S."/>
            <person name="Seong C.N."/>
        </authorList>
    </citation>
    <scope>NUCLEOTIDE SEQUENCE [LARGE SCALE GENOMIC DNA]</scope>
    <source>
        <strain evidence="11 12">ECD14</strain>
    </source>
</reference>
<evidence type="ECO:0000256" key="6">
    <source>
        <dbReference type="ARBA" id="ARBA00023295"/>
    </source>
</evidence>
<keyword evidence="12" id="KW-1185">Reference proteome</keyword>
<dbReference type="SUPFAM" id="SSF75005">
    <property type="entry name" value="Arabinanase/levansucrase/invertase"/>
    <property type="match status" value="1"/>
</dbReference>
<dbReference type="InterPro" id="IPR005084">
    <property type="entry name" value="CBM6"/>
</dbReference>
<dbReference type="GO" id="GO:0004553">
    <property type="term" value="F:hydrolase activity, hydrolyzing O-glycosyl compounds"/>
    <property type="evidence" value="ECO:0007669"/>
    <property type="project" value="InterPro"/>
</dbReference>
<evidence type="ECO:0000256" key="5">
    <source>
        <dbReference type="ARBA" id="ARBA00023277"/>
    </source>
</evidence>
<keyword evidence="5" id="KW-0119">Carbohydrate metabolism</keyword>
<dbReference type="Proteomes" id="UP000235826">
    <property type="component" value="Chromosome"/>
</dbReference>
<proteinExistence type="inferred from homology"/>
<dbReference type="CDD" id="cd04084">
    <property type="entry name" value="CBM6_xylanase-like"/>
    <property type="match status" value="1"/>
</dbReference>
<evidence type="ECO:0000256" key="7">
    <source>
        <dbReference type="PIRSR" id="PIRSR606710-2"/>
    </source>
</evidence>
<dbReference type="Pfam" id="PF04616">
    <property type="entry name" value="Glyco_hydro_43"/>
    <property type="match status" value="1"/>
</dbReference>
<keyword evidence="2" id="KW-0858">Xylan degradation</keyword>
<name>A0A2K9PTZ3_9FLAO</name>
<dbReference type="Pfam" id="PF03422">
    <property type="entry name" value="CBM_6"/>
    <property type="match status" value="1"/>
</dbReference>
<dbReference type="EMBL" id="CP025791">
    <property type="protein sequence ID" value="AUP80535.1"/>
    <property type="molecule type" value="Genomic_DNA"/>
</dbReference>
<feature type="domain" description="CBM6" evidence="10">
    <location>
        <begin position="313"/>
        <end position="442"/>
    </location>
</feature>
<dbReference type="InterPro" id="IPR006584">
    <property type="entry name" value="Cellulose-bd_IV"/>
</dbReference>
<organism evidence="11 12">
    <name type="scientific">Flavivirga eckloniae</name>
    <dbReference type="NCBI Taxonomy" id="1803846"/>
    <lineage>
        <taxon>Bacteria</taxon>
        <taxon>Pseudomonadati</taxon>
        <taxon>Bacteroidota</taxon>
        <taxon>Flavobacteriia</taxon>
        <taxon>Flavobacteriales</taxon>
        <taxon>Flavobacteriaceae</taxon>
        <taxon>Flavivirga</taxon>
    </lineage>
</organism>
<dbReference type="InterPro" id="IPR008979">
    <property type="entry name" value="Galactose-bd-like_sf"/>
</dbReference>
<dbReference type="Gene3D" id="2.60.120.260">
    <property type="entry name" value="Galactose-binding domain-like"/>
    <property type="match status" value="1"/>
</dbReference>
<comment type="similarity">
    <text evidence="1 8">Belongs to the glycosyl hydrolase 43 family.</text>
</comment>
<feature type="site" description="Important for catalytic activity, responsible for pKa modulation of the active site Glu and correct orientation of both the proton donor and substrate" evidence="7">
    <location>
        <position position="155"/>
    </location>
</feature>
<evidence type="ECO:0000256" key="2">
    <source>
        <dbReference type="ARBA" id="ARBA00022651"/>
    </source>
</evidence>
<keyword evidence="2" id="KW-0624">Polysaccharide degradation</keyword>
<protein>
    <submittedName>
        <fullName evidence="11">Glycosyl hydrolase family 43</fullName>
    </submittedName>
</protein>
<dbReference type="SMART" id="SM00606">
    <property type="entry name" value="CBD_IV"/>
    <property type="match status" value="1"/>
</dbReference>
<dbReference type="PANTHER" id="PTHR43772">
    <property type="entry name" value="ENDO-1,4-BETA-XYLANASE"/>
    <property type="match status" value="1"/>
</dbReference>
<evidence type="ECO:0000256" key="4">
    <source>
        <dbReference type="ARBA" id="ARBA00022801"/>
    </source>
</evidence>
<evidence type="ECO:0000259" key="10">
    <source>
        <dbReference type="PROSITE" id="PS51175"/>
    </source>
</evidence>
<keyword evidence="3 9" id="KW-0732">Signal</keyword>
<feature type="chain" id="PRO_5014597200" evidence="9">
    <location>
        <begin position="22"/>
        <end position="442"/>
    </location>
</feature>
<dbReference type="GO" id="GO:0045493">
    <property type="term" value="P:xylan catabolic process"/>
    <property type="evidence" value="ECO:0007669"/>
    <property type="project" value="UniProtKB-KW"/>
</dbReference>
<dbReference type="RefSeq" id="WP_102757181.1">
    <property type="nucleotide sequence ID" value="NZ_CP025791.1"/>
</dbReference>
<keyword evidence="4 8" id="KW-0378">Hydrolase</keyword>
<dbReference type="SUPFAM" id="SSF49785">
    <property type="entry name" value="Galactose-binding domain-like"/>
    <property type="match status" value="1"/>
</dbReference>
<evidence type="ECO:0000256" key="9">
    <source>
        <dbReference type="SAM" id="SignalP"/>
    </source>
</evidence>
<sequence length="442" mass="50229">MNKSNTFIGLIALLISFQSTSQNPLVTHMYTADPTARVFNKKLYVFPSTDIVCEEGKGENGFCMPSYNVFSTTDLTTWTDHGKIIDQTDVPWGKKDGFGMWAPDCVEKDGVYYYYYPAPPLDKSGFRRVGVATATSPEGPYTLEKDYIKGVNGIDPNVLIDDDGRAYLYFGGGKTLFVAELNEDMKSIKGTAKKIENLPEGYKEGSFMFKKDGVYYFTFPHDKSGSEEIAYATGKNPMGPFEYQGRIMERWKDGIWTNHHSILEYKKQWYIFYHHHDISKNQHLRSMRADSLFFDSKGLIKEKKATLRGIGITKIDKPIQIDRFSTSQDLKVNRLNDKSVVGWQLEYIKPNACVTYNSVDFDSKKIKSVAYKVSSGTNGGTIKLFLDNELITSTLVSNTGGWDNWKTIETPINKKIKGIKTIKLVFEGESDNLMNIDWIQFE</sequence>
<evidence type="ECO:0000256" key="3">
    <source>
        <dbReference type="ARBA" id="ARBA00022729"/>
    </source>
</evidence>
<gene>
    <name evidence="11" type="ORF">C1H87_18175</name>
</gene>
<dbReference type="InterPro" id="IPR006710">
    <property type="entry name" value="Glyco_hydro_43"/>
</dbReference>
<evidence type="ECO:0000313" key="11">
    <source>
        <dbReference type="EMBL" id="AUP80535.1"/>
    </source>
</evidence>
<dbReference type="AlphaFoldDB" id="A0A2K9PTZ3"/>
<dbReference type="InterPro" id="IPR023296">
    <property type="entry name" value="Glyco_hydro_beta-prop_sf"/>
</dbReference>
<feature type="signal peptide" evidence="9">
    <location>
        <begin position="1"/>
        <end position="21"/>
    </location>
</feature>
<dbReference type="InterPro" id="IPR052176">
    <property type="entry name" value="Glycosyl_Hydrlase_43_Enz"/>
</dbReference>
<evidence type="ECO:0000256" key="1">
    <source>
        <dbReference type="ARBA" id="ARBA00009865"/>
    </source>
</evidence>
<dbReference type="Gene3D" id="2.115.10.20">
    <property type="entry name" value="Glycosyl hydrolase domain, family 43"/>
    <property type="match status" value="1"/>
</dbReference>
<dbReference type="CDD" id="cd08990">
    <property type="entry name" value="GH43_AXH_like"/>
    <property type="match status" value="1"/>
</dbReference>
<keyword evidence="6 8" id="KW-0326">Glycosidase</keyword>
<dbReference type="PANTHER" id="PTHR43772:SF2">
    <property type="entry name" value="PUTATIVE (AFU_ORTHOLOGUE AFUA_2G04480)-RELATED"/>
    <property type="match status" value="1"/>
</dbReference>
<evidence type="ECO:0000313" key="12">
    <source>
        <dbReference type="Proteomes" id="UP000235826"/>
    </source>
</evidence>
<dbReference type="KEGG" id="fek:C1H87_18175"/>
<evidence type="ECO:0000256" key="8">
    <source>
        <dbReference type="RuleBase" id="RU361187"/>
    </source>
</evidence>
<dbReference type="OrthoDB" id="9763933at2"/>
<dbReference type="GO" id="GO:0030246">
    <property type="term" value="F:carbohydrate binding"/>
    <property type="evidence" value="ECO:0007669"/>
    <property type="project" value="InterPro"/>
</dbReference>
<dbReference type="PROSITE" id="PS51175">
    <property type="entry name" value="CBM6"/>
    <property type="match status" value="1"/>
</dbReference>